<keyword evidence="3" id="KW-1185">Reference proteome</keyword>
<keyword evidence="2" id="KW-0031">Aminopeptidase</keyword>
<dbReference type="EMBL" id="CP092488">
    <property type="protein sequence ID" value="UMB69485.1"/>
    <property type="molecule type" value="Genomic_DNA"/>
</dbReference>
<keyword evidence="1" id="KW-0812">Transmembrane</keyword>
<keyword evidence="1" id="KW-0472">Membrane</keyword>
<protein>
    <submittedName>
        <fullName evidence="2">Aminopeptidase</fullName>
    </submittedName>
</protein>
<proteinExistence type="predicted"/>
<keyword evidence="1" id="KW-1133">Transmembrane helix</keyword>
<dbReference type="Proteomes" id="UP001055336">
    <property type="component" value="Chromosome"/>
</dbReference>
<feature type="transmembrane region" description="Helical" evidence="1">
    <location>
        <begin position="7"/>
        <end position="27"/>
    </location>
</feature>
<dbReference type="GO" id="GO:0004177">
    <property type="term" value="F:aminopeptidase activity"/>
    <property type="evidence" value="ECO:0007669"/>
    <property type="project" value="UniProtKB-KW"/>
</dbReference>
<name>A0ABY3VMV9_9MYCO</name>
<keyword evidence="2" id="KW-0378">Hydrolase</keyword>
<dbReference type="RefSeq" id="WP_240261217.1">
    <property type="nucleotide sequence ID" value="NZ_CP092488.2"/>
</dbReference>
<feature type="transmembrane region" description="Helical" evidence="1">
    <location>
        <begin position="88"/>
        <end position="106"/>
    </location>
</feature>
<evidence type="ECO:0000313" key="3">
    <source>
        <dbReference type="Proteomes" id="UP001055336"/>
    </source>
</evidence>
<organism evidence="2 3">
    <name type="scientific">Mycobacterium paraterrae</name>
    <dbReference type="NCBI Taxonomy" id="577492"/>
    <lineage>
        <taxon>Bacteria</taxon>
        <taxon>Bacillati</taxon>
        <taxon>Actinomycetota</taxon>
        <taxon>Actinomycetes</taxon>
        <taxon>Mycobacteriales</taxon>
        <taxon>Mycobacteriaceae</taxon>
        <taxon>Mycobacterium</taxon>
    </lineage>
</organism>
<evidence type="ECO:0000313" key="2">
    <source>
        <dbReference type="EMBL" id="UMB69485.1"/>
    </source>
</evidence>
<sequence length="115" mass="11779">MTSNRRLLLLGGAILLIAGVIGLFVPVSGPGGIGCGNAVHSDLSAARAQDDRNIGNSPVVQQIPIANQLAPKSEFVASCNSALGTRRAWTIPLTVLGLIGVGVALAQRRSEGRVV</sequence>
<gene>
    <name evidence="2" type="ORF">MKK62_24630</name>
</gene>
<evidence type="ECO:0000256" key="1">
    <source>
        <dbReference type="SAM" id="Phobius"/>
    </source>
</evidence>
<keyword evidence="2" id="KW-0645">Protease</keyword>
<reference evidence="2" key="1">
    <citation type="submission" date="2022-08" db="EMBL/GenBank/DDBJ databases">
        <title>Whole genome sequencing of non-tuberculosis mycobacteria type-strains.</title>
        <authorList>
            <person name="Igarashi Y."/>
            <person name="Osugi A."/>
            <person name="Mitarai S."/>
        </authorList>
    </citation>
    <scope>NUCLEOTIDE SEQUENCE</scope>
    <source>
        <strain evidence="2">DSM 45127</strain>
    </source>
</reference>
<accession>A0ABY3VMV9</accession>
<dbReference type="PROSITE" id="PS51257">
    <property type="entry name" value="PROKAR_LIPOPROTEIN"/>
    <property type="match status" value="1"/>
</dbReference>